<evidence type="ECO:0000313" key="3">
    <source>
        <dbReference type="Proteomes" id="UP000054937"/>
    </source>
</evidence>
<dbReference type="Proteomes" id="UP000054937">
    <property type="component" value="Unassembled WGS sequence"/>
</dbReference>
<dbReference type="InterPro" id="IPR029058">
    <property type="entry name" value="AB_hydrolase_fold"/>
</dbReference>
<dbReference type="InterPro" id="IPR002921">
    <property type="entry name" value="Fungal_lipase-type"/>
</dbReference>
<name>A0A0V0R0L6_PSEPJ</name>
<reference evidence="2 3" key="1">
    <citation type="journal article" date="2015" name="Sci. Rep.">
        <title>Genome of the facultative scuticociliatosis pathogen Pseudocohnilembus persalinus provides insight into its virulence through horizontal gene transfer.</title>
        <authorList>
            <person name="Xiong J."/>
            <person name="Wang G."/>
            <person name="Cheng J."/>
            <person name="Tian M."/>
            <person name="Pan X."/>
            <person name="Warren A."/>
            <person name="Jiang C."/>
            <person name="Yuan D."/>
            <person name="Miao W."/>
        </authorList>
    </citation>
    <scope>NUCLEOTIDE SEQUENCE [LARGE SCALE GENOMIC DNA]</scope>
    <source>
        <strain evidence="2">36N120E</strain>
    </source>
</reference>
<protein>
    <recommendedName>
        <fullName evidence="1">Fungal lipase-type domain-containing protein</fullName>
    </recommendedName>
</protein>
<accession>A0A0V0R0L6</accession>
<proteinExistence type="predicted"/>
<dbReference type="CDD" id="cd00519">
    <property type="entry name" value="Lipase_3"/>
    <property type="match status" value="1"/>
</dbReference>
<organism evidence="2 3">
    <name type="scientific">Pseudocohnilembus persalinus</name>
    <name type="common">Ciliate</name>
    <dbReference type="NCBI Taxonomy" id="266149"/>
    <lineage>
        <taxon>Eukaryota</taxon>
        <taxon>Sar</taxon>
        <taxon>Alveolata</taxon>
        <taxon>Ciliophora</taxon>
        <taxon>Intramacronucleata</taxon>
        <taxon>Oligohymenophorea</taxon>
        <taxon>Scuticociliatia</taxon>
        <taxon>Philasterida</taxon>
        <taxon>Pseudocohnilembidae</taxon>
        <taxon>Pseudocohnilembus</taxon>
    </lineage>
</organism>
<dbReference type="AlphaFoldDB" id="A0A0V0R0L6"/>
<dbReference type="InterPro" id="IPR051218">
    <property type="entry name" value="Sec_MonoDiacylglyc_Lipase"/>
</dbReference>
<evidence type="ECO:0000259" key="1">
    <source>
        <dbReference type="Pfam" id="PF01764"/>
    </source>
</evidence>
<dbReference type="InParanoid" id="A0A0V0R0L6"/>
<dbReference type="OMA" id="RITHNHD"/>
<keyword evidence="3" id="KW-1185">Reference proteome</keyword>
<dbReference type="Pfam" id="PF01764">
    <property type="entry name" value="Lipase_3"/>
    <property type="match status" value="1"/>
</dbReference>
<dbReference type="OrthoDB" id="424277at2759"/>
<dbReference type="PANTHER" id="PTHR45856">
    <property type="entry name" value="ALPHA/BETA-HYDROLASES SUPERFAMILY PROTEIN"/>
    <property type="match status" value="1"/>
</dbReference>
<dbReference type="EMBL" id="LDAU01000079">
    <property type="protein sequence ID" value="KRX07856.1"/>
    <property type="molecule type" value="Genomic_DNA"/>
</dbReference>
<feature type="domain" description="Fungal lipase-type" evidence="1">
    <location>
        <begin position="82"/>
        <end position="213"/>
    </location>
</feature>
<dbReference type="Gene3D" id="3.40.50.1820">
    <property type="entry name" value="alpha/beta hydrolase"/>
    <property type="match status" value="1"/>
</dbReference>
<comment type="caution">
    <text evidence="2">The sequence shown here is derived from an EMBL/GenBank/DDBJ whole genome shotgun (WGS) entry which is preliminary data.</text>
</comment>
<dbReference type="GO" id="GO:0006629">
    <property type="term" value="P:lipid metabolic process"/>
    <property type="evidence" value="ECO:0007669"/>
    <property type="project" value="InterPro"/>
</dbReference>
<dbReference type="SUPFAM" id="SSF53474">
    <property type="entry name" value="alpha/beta-Hydrolases"/>
    <property type="match status" value="1"/>
</dbReference>
<sequence>MSQIHQINLTTQTEEVSQYDHNIAIDMLYYAKASYCDSQQILEWNGPTFQHHPQMESITVINNKKHNSQMYMGYDKQRDQIVAAFRGSSNIKNWFDNLKFFKTKYPACHKCEVHIGFYKAWLSIQEEVHNTYLSLRKSYPSAKFVISGHSLGATQAQLCALYFSEIGVKVDLLYHFGSPRVGNKAFSIHGHSLIPHNVLVVHHRDPVPHVPKAQQGYRRINTEVFYEGNQPHEYKWCSSEPGYEHKKCSNKYFFDISIKDHLHYLGISTGCDELSLSQEIYE</sequence>
<evidence type="ECO:0000313" key="2">
    <source>
        <dbReference type="EMBL" id="KRX07856.1"/>
    </source>
</evidence>
<dbReference type="PANTHER" id="PTHR45856:SF25">
    <property type="entry name" value="FUNGAL LIPASE-LIKE DOMAIN-CONTAINING PROTEIN"/>
    <property type="match status" value="1"/>
</dbReference>
<gene>
    <name evidence="2" type="ORF">PPERSA_10140</name>
</gene>